<dbReference type="InterPro" id="IPR004358">
    <property type="entry name" value="Sig_transdc_His_kin-like_C"/>
</dbReference>
<proteinExistence type="predicted"/>
<feature type="domain" description="Histidine kinase" evidence="6">
    <location>
        <begin position="279"/>
        <end position="497"/>
    </location>
</feature>
<dbReference type="InterPro" id="IPR005467">
    <property type="entry name" value="His_kinase_dom"/>
</dbReference>
<comment type="caution">
    <text evidence="8">The sequence shown here is derived from an EMBL/GenBank/DDBJ whole genome shotgun (WGS) entry which is preliminary data.</text>
</comment>
<evidence type="ECO:0000259" key="6">
    <source>
        <dbReference type="PROSITE" id="PS50109"/>
    </source>
</evidence>
<dbReference type="Pfam" id="PF08447">
    <property type="entry name" value="PAS_3"/>
    <property type="match status" value="1"/>
</dbReference>
<evidence type="ECO:0000256" key="3">
    <source>
        <dbReference type="ARBA" id="ARBA00022553"/>
    </source>
</evidence>
<dbReference type="PANTHER" id="PTHR43304:SF1">
    <property type="entry name" value="PAC DOMAIN-CONTAINING PROTEIN"/>
    <property type="match status" value="1"/>
</dbReference>
<dbReference type="SUPFAM" id="SSF55874">
    <property type="entry name" value="ATPase domain of HSP90 chaperone/DNA topoisomerase II/histidine kinase"/>
    <property type="match status" value="1"/>
</dbReference>
<dbReference type="InterPro" id="IPR052162">
    <property type="entry name" value="Sensor_kinase/Photoreceptor"/>
</dbReference>
<dbReference type="Gene3D" id="2.10.70.100">
    <property type="match status" value="1"/>
</dbReference>
<dbReference type="PROSITE" id="PS50109">
    <property type="entry name" value="HIS_KIN"/>
    <property type="match status" value="1"/>
</dbReference>
<dbReference type="Gene3D" id="3.30.450.20">
    <property type="entry name" value="PAS domain"/>
    <property type="match status" value="2"/>
</dbReference>
<evidence type="ECO:0000256" key="5">
    <source>
        <dbReference type="ARBA" id="ARBA00022777"/>
    </source>
</evidence>
<dbReference type="InterPro" id="IPR000700">
    <property type="entry name" value="PAS-assoc_C"/>
</dbReference>
<dbReference type="PANTHER" id="PTHR43304">
    <property type="entry name" value="PHYTOCHROME-LIKE PROTEIN CPH1"/>
    <property type="match status" value="1"/>
</dbReference>
<evidence type="ECO:0000313" key="9">
    <source>
        <dbReference type="Proteomes" id="UP000288102"/>
    </source>
</evidence>
<accession>A0A434A584</accession>
<organism evidence="8 9">
    <name type="scientific">Flavobacterium cupreum</name>
    <dbReference type="NCBI Taxonomy" id="2133766"/>
    <lineage>
        <taxon>Bacteria</taxon>
        <taxon>Pseudomonadati</taxon>
        <taxon>Bacteroidota</taxon>
        <taxon>Flavobacteriia</taxon>
        <taxon>Flavobacteriales</taxon>
        <taxon>Flavobacteriaceae</taxon>
        <taxon>Flavobacterium</taxon>
    </lineage>
</organism>
<evidence type="ECO:0000313" key="8">
    <source>
        <dbReference type="EMBL" id="RUT69571.1"/>
    </source>
</evidence>
<dbReference type="Pfam" id="PF08448">
    <property type="entry name" value="PAS_4"/>
    <property type="match status" value="1"/>
</dbReference>
<dbReference type="PRINTS" id="PR00344">
    <property type="entry name" value="BCTRLSENSOR"/>
</dbReference>
<sequence>MYRNIELLNDIVDNTPLPIAVYSGSELKIELANSAMIKTWGKGDQVIGKNYLEVLPEIKNEDFFKEATSVLRTGIPFHGKNKRVDLIIDGTMTTYYFNYSFIPLKDAEGSIYGVMNTGTDVTDLHLAQQQIKSSEERLRMAIDTSGMGTYEIDLATKKIKTSGKFNSIWSVDRDVSNEELIAKLHPDDVSIREKAHEQALLSGKISYETRIVNEDKSIKWAKINGEIIKDENGVPTTIIGIIQDINEQRQFEEELKTQVADSTEELRRSNDDLLHFANVVSHDLREPVRKIKIFNALLRNEKETDFNENCKKYLNKIDQSTQRMQNIIEGILSYSTLSKNTQPIEPIDLNEVIENIKIDLELVIREKGAIFVSCDLPEIEGAPILISQLFYNLMQNALKFSKADLPPRVIITCSSTTINGVDAVAITIKDNGIGMDPVFAERIFTAFERLHSKDEYEGNGLGLALCRKITKRHNGTITATGEKDNGAEFIVTLPLKQDVILNNAIN</sequence>
<dbReference type="PROSITE" id="PS50113">
    <property type="entry name" value="PAC"/>
    <property type="match status" value="2"/>
</dbReference>
<dbReference type="InterPro" id="IPR001610">
    <property type="entry name" value="PAC"/>
</dbReference>
<evidence type="ECO:0000256" key="1">
    <source>
        <dbReference type="ARBA" id="ARBA00000085"/>
    </source>
</evidence>
<dbReference type="AlphaFoldDB" id="A0A434A584"/>
<dbReference type="SMART" id="SM00388">
    <property type="entry name" value="HisKA"/>
    <property type="match status" value="1"/>
</dbReference>
<evidence type="ECO:0000259" key="7">
    <source>
        <dbReference type="PROSITE" id="PS50113"/>
    </source>
</evidence>
<dbReference type="Proteomes" id="UP000288102">
    <property type="component" value="Unassembled WGS sequence"/>
</dbReference>
<dbReference type="Gene3D" id="3.30.565.10">
    <property type="entry name" value="Histidine kinase-like ATPase, C-terminal domain"/>
    <property type="match status" value="1"/>
</dbReference>
<protein>
    <recommendedName>
        <fullName evidence="2">histidine kinase</fullName>
        <ecNumber evidence="2">2.7.13.3</ecNumber>
    </recommendedName>
</protein>
<dbReference type="SUPFAM" id="SSF47384">
    <property type="entry name" value="Homodimeric domain of signal transducing histidine kinase"/>
    <property type="match status" value="1"/>
</dbReference>
<gene>
    <name evidence="8" type="ORF">D0817_15465</name>
</gene>
<comment type="catalytic activity">
    <reaction evidence="1">
        <text>ATP + protein L-histidine = ADP + protein N-phospho-L-histidine.</text>
        <dbReference type="EC" id="2.7.13.3"/>
    </reaction>
</comment>
<dbReference type="InterPro" id="IPR000014">
    <property type="entry name" value="PAS"/>
</dbReference>
<dbReference type="SMART" id="SM00387">
    <property type="entry name" value="HATPase_c"/>
    <property type="match status" value="1"/>
</dbReference>
<dbReference type="InterPro" id="IPR013655">
    <property type="entry name" value="PAS_fold_3"/>
</dbReference>
<dbReference type="InterPro" id="IPR035965">
    <property type="entry name" value="PAS-like_dom_sf"/>
</dbReference>
<name>A0A434A584_9FLAO</name>
<keyword evidence="4" id="KW-0808">Transferase</keyword>
<dbReference type="OrthoDB" id="9766459at2"/>
<dbReference type="SMART" id="SM00086">
    <property type="entry name" value="PAC"/>
    <property type="match status" value="1"/>
</dbReference>
<dbReference type="InterPro" id="IPR003594">
    <property type="entry name" value="HATPase_dom"/>
</dbReference>
<dbReference type="SUPFAM" id="SSF55785">
    <property type="entry name" value="PYP-like sensor domain (PAS domain)"/>
    <property type="match status" value="2"/>
</dbReference>
<dbReference type="SMART" id="SM00091">
    <property type="entry name" value="PAS"/>
    <property type="match status" value="2"/>
</dbReference>
<dbReference type="InterPro" id="IPR003661">
    <property type="entry name" value="HisK_dim/P_dom"/>
</dbReference>
<keyword evidence="5" id="KW-0418">Kinase</keyword>
<dbReference type="RefSeq" id="WP_127339246.1">
    <property type="nucleotide sequence ID" value="NZ_QWDM01000009.1"/>
</dbReference>
<dbReference type="Pfam" id="PF02518">
    <property type="entry name" value="HATPase_c"/>
    <property type="match status" value="1"/>
</dbReference>
<dbReference type="EMBL" id="QWDM01000009">
    <property type="protein sequence ID" value="RUT69571.1"/>
    <property type="molecule type" value="Genomic_DNA"/>
</dbReference>
<feature type="domain" description="PAC" evidence="7">
    <location>
        <begin position="205"/>
        <end position="257"/>
    </location>
</feature>
<dbReference type="Pfam" id="PF00512">
    <property type="entry name" value="HisKA"/>
    <property type="match status" value="1"/>
</dbReference>
<dbReference type="InterPro" id="IPR036890">
    <property type="entry name" value="HATPase_C_sf"/>
</dbReference>
<keyword evidence="3" id="KW-0597">Phosphoprotein</keyword>
<dbReference type="GO" id="GO:0000155">
    <property type="term" value="F:phosphorelay sensor kinase activity"/>
    <property type="evidence" value="ECO:0007669"/>
    <property type="project" value="InterPro"/>
</dbReference>
<reference evidence="9" key="1">
    <citation type="journal article" date="2019" name="Syst. Appl. Microbiol.">
        <title>Flavobacterium circumlabens sp. nov. and Flavobacterium cupreum sp. nov., two psychrotrophic species isolated from Antarctic environmental samples.</title>
        <authorList>
            <person name="Kralova S."/>
            <person name="Busse H.-J."/>
            <person name="Svec P."/>
            <person name="Maslanova I."/>
            <person name="Stankova E."/>
            <person name="Bartak M."/>
            <person name="Sedlacek I."/>
        </authorList>
    </citation>
    <scope>NUCLEOTIDE SEQUENCE [LARGE SCALE GENOMIC DNA]</scope>
    <source>
        <strain evidence="9">CCM 8825</strain>
    </source>
</reference>
<dbReference type="Gene3D" id="1.10.287.130">
    <property type="match status" value="1"/>
</dbReference>
<evidence type="ECO:0000256" key="2">
    <source>
        <dbReference type="ARBA" id="ARBA00012438"/>
    </source>
</evidence>
<dbReference type="NCBIfam" id="TIGR00229">
    <property type="entry name" value="sensory_box"/>
    <property type="match status" value="1"/>
</dbReference>
<keyword evidence="9" id="KW-1185">Reference proteome</keyword>
<dbReference type="InterPro" id="IPR013656">
    <property type="entry name" value="PAS_4"/>
</dbReference>
<feature type="domain" description="PAC" evidence="7">
    <location>
        <begin position="78"/>
        <end position="133"/>
    </location>
</feature>
<evidence type="ECO:0000256" key="4">
    <source>
        <dbReference type="ARBA" id="ARBA00022679"/>
    </source>
</evidence>
<dbReference type="CDD" id="cd00082">
    <property type="entry name" value="HisKA"/>
    <property type="match status" value="1"/>
</dbReference>
<dbReference type="InterPro" id="IPR036097">
    <property type="entry name" value="HisK_dim/P_sf"/>
</dbReference>
<dbReference type="EC" id="2.7.13.3" evidence="2"/>